<evidence type="ECO:0000313" key="4">
    <source>
        <dbReference type="EMBL" id="KLU89505.1"/>
    </source>
</evidence>
<organism evidence="5 6">
    <name type="scientific">Magnaporthiopsis poae (strain ATCC 64411 / 73-15)</name>
    <name type="common">Kentucky bluegrass fungus</name>
    <name type="synonym">Magnaporthe poae</name>
    <dbReference type="NCBI Taxonomy" id="644358"/>
    <lineage>
        <taxon>Eukaryota</taxon>
        <taxon>Fungi</taxon>
        <taxon>Dikarya</taxon>
        <taxon>Ascomycota</taxon>
        <taxon>Pezizomycotina</taxon>
        <taxon>Sordariomycetes</taxon>
        <taxon>Sordariomycetidae</taxon>
        <taxon>Magnaporthales</taxon>
        <taxon>Magnaporthaceae</taxon>
        <taxon>Magnaporthiopsis</taxon>
    </lineage>
</organism>
<dbReference type="AlphaFoldDB" id="A0A0C4E7G3"/>
<dbReference type="STRING" id="644358.A0A0C4E7G3"/>
<evidence type="ECO:0000313" key="6">
    <source>
        <dbReference type="Proteomes" id="UP000011715"/>
    </source>
</evidence>
<name>A0A0C4E7G3_MAGP6</name>
<dbReference type="InterPro" id="IPR036188">
    <property type="entry name" value="FAD/NAD-bd_sf"/>
</dbReference>
<reference evidence="6" key="1">
    <citation type="submission" date="2010-05" db="EMBL/GenBank/DDBJ databases">
        <title>The genome sequence of Magnaporthe poae strain ATCC 64411.</title>
        <authorList>
            <person name="Ma L.-J."/>
            <person name="Dead R."/>
            <person name="Young S."/>
            <person name="Zeng Q."/>
            <person name="Koehrsen M."/>
            <person name="Alvarado L."/>
            <person name="Berlin A."/>
            <person name="Chapman S.B."/>
            <person name="Chen Z."/>
            <person name="Freedman E."/>
            <person name="Gellesch M."/>
            <person name="Goldberg J."/>
            <person name="Griggs A."/>
            <person name="Gujja S."/>
            <person name="Heilman E.R."/>
            <person name="Heiman D."/>
            <person name="Hepburn T."/>
            <person name="Howarth C."/>
            <person name="Jen D."/>
            <person name="Larson L."/>
            <person name="Mehta T."/>
            <person name="Neiman D."/>
            <person name="Pearson M."/>
            <person name="Roberts A."/>
            <person name="Saif S."/>
            <person name="Shea T."/>
            <person name="Shenoy N."/>
            <person name="Sisk P."/>
            <person name="Stolte C."/>
            <person name="Sykes S."/>
            <person name="Walk T."/>
            <person name="White J."/>
            <person name="Yandava C."/>
            <person name="Haas B."/>
            <person name="Nusbaum C."/>
            <person name="Birren B."/>
        </authorList>
    </citation>
    <scope>NUCLEOTIDE SEQUENCE [LARGE SCALE GENOMIC DNA]</scope>
    <source>
        <strain evidence="6">ATCC 64411 / 73-15</strain>
    </source>
</reference>
<dbReference type="GO" id="GO:0050660">
    <property type="term" value="F:flavin adenine dinucleotide binding"/>
    <property type="evidence" value="ECO:0007669"/>
    <property type="project" value="InterPro"/>
</dbReference>
<dbReference type="Gene3D" id="3.50.50.60">
    <property type="entry name" value="FAD/NAD(P)-binding domain"/>
    <property type="match status" value="2"/>
</dbReference>
<reference evidence="4" key="2">
    <citation type="submission" date="2010-05" db="EMBL/GenBank/DDBJ databases">
        <title>The Genome Sequence of Magnaporthe poae strain ATCC 64411.</title>
        <authorList>
            <consortium name="The Broad Institute Genome Sequencing Platform"/>
            <consortium name="Broad Institute Genome Sequencing Center for Infectious Disease"/>
            <person name="Ma L.-J."/>
            <person name="Dead R."/>
            <person name="Young S."/>
            <person name="Zeng Q."/>
            <person name="Koehrsen M."/>
            <person name="Alvarado L."/>
            <person name="Berlin A."/>
            <person name="Chapman S.B."/>
            <person name="Chen Z."/>
            <person name="Freedman E."/>
            <person name="Gellesch M."/>
            <person name="Goldberg J."/>
            <person name="Griggs A."/>
            <person name="Gujja S."/>
            <person name="Heilman E.R."/>
            <person name="Heiman D."/>
            <person name="Hepburn T."/>
            <person name="Howarth C."/>
            <person name="Jen D."/>
            <person name="Larson L."/>
            <person name="Mehta T."/>
            <person name="Neiman D."/>
            <person name="Pearson M."/>
            <person name="Roberts A."/>
            <person name="Saif S."/>
            <person name="Shea T."/>
            <person name="Shenoy N."/>
            <person name="Sisk P."/>
            <person name="Stolte C."/>
            <person name="Sykes S."/>
            <person name="Walk T."/>
            <person name="White J."/>
            <person name="Yandava C."/>
            <person name="Haas B."/>
            <person name="Nusbaum C."/>
            <person name="Birren B."/>
        </authorList>
    </citation>
    <scope>NUCLEOTIDE SEQUENCE</scope>
    <source>
        <strain evidence="4">ATCC 64411</strain>
    </source>
</reference>
<sequence>MGISNKLPQDLEEVDVIIAGGKWTRCHTNRTLSIPSACANAASKHPGGTAACVVAGRLAESDPGLSILVIERGRDNFNVPTIVNPVFAPANLHPDMKMAIFYKGHRSEELGGREPIVPSGGTLGGGSSINFLMYTRAQRSDFDSWKAPGWGADELLPYLKKLETYHGPGSPAVHGDKGPVHVSDGTFRSERVQTEFLDSAAQVFDVPKIADLQDLDANDGVGPWLKTISPVTGRRQDAAHAYLHPKLRNMDSGEPTSEYPNLHVLTEHLAVRVLLEDCVDATLPKGQYIGMGTYSAYPYSRGHVHITGPSVADPLDFETGFLKDEHDVDLKKLIWAYKKQREVVRRMPSFRGEVASDHPRFPPGSKAACVRLAASPVPAEVRNIEYSDEDDRAIEQWVRDHVDTTWHSLGTAKMAPLDQGGVVGPDLSVHGVQGLKVADLSIPPGNIGGNTCNTAFMIGEKAADIIIKEMRSARPKKAKFLEAFGLQAFDVQIRNVSHGLCSTRVRVVLSAGLTDEDACYAKNLLISDQVDIQDGISDRDASYKEF</sequence>
<dbReference type="InterPro" id="IPR007867">
    <property type="entry name" value="GMC_OxRtase_C"/>
</dbReference>
<feature type="domain" description="Glucose-methanol-choline oxidoreductase C-terminal" evidence="3">
    <location>
        <begin position="298"/>
        <end position="459"/>
    </location>
</feature>
<dbReference type="Proteomes" id="UP000011715">
    <property type="component" value="Unassembled WGS sequence"/>
</dbReference>
<dbReference type="Pfam" id="PF00732">
    <property type="entry name" value="GMC_oxred_N"/>
    <property type="match status" value="1"/>
</dbReference>
<reference evidence="4" key="3">
    <citation type="submission" date="2011-03" db="EMBL/GenBank/DDBJ databases">
        <title>Annotation of Magnaporthe poae ATCC 64411.</title>
        <authorList>
            <person name="Ma L.-J."/>
            <person name="Dead R."/>
            <person name="Young S.K."/>
            <person name="Zeng Q."/>
            <person name="Gargeya S."/>
            <person name="Fitzgerald M."/>
            <person name="Haas B."/>
            <person name="Abouelleil A."/>
            <person name="Alvarado L."/>
            <person name="Arachchi H.M."/>
            <person name="Berlin A."/>
            <person name="Brown A."/>
            <person name="Chapman S.B."/>
            <person name="Chen Z."/>
            <person name="Dunbar C."/>
            <person name="Freedman E."/>
            <person name="Gearin G."/>
            <person name="Gellesch M."/>
            <person name="Goldberg J."/>
            <person name="Griggs A."/>
            <person name="Gujja S."/>
            <person name="Heiman D."/>
            <person name="Howarth C."/>
            <person name="Larson L."/>
            <person name="Lui A."/>
            <person name="MacDonald P.J.P."/>
            <person name="Mehta T."/>
            <person name="Montmayeur A."/>
            <person name="Murphy C."/>
            <person name="Neiman D."/>
            <person name="Pearson M."/>
            <person name="Priest M."/>
            <person name="Roberts A."/>
            <person name="Saif S."/>
            <person name="Shea T."/>
            <person name="Shenoy N."/>
            <person name="Sisk P."/>
            <person name="Stolte C."/>
            <person name="Sykes S."/>
            <person name="Yandava C."/>
            <person name="Wortman J."/>
            <person name="Nusbaum C."/>
            <person name="Birren B."/>
        </authorList>
    </citation>
    <scope>NUCLEOTIDE SEQUENCE</scope>
    <source>
        <strain evidence="4">ATCC 64411</strain>
    </source>
</reference>
<dbReference type="Gene3D" id="3.30.560.10">
    <property type="entry name" value="Glucose Oxidase, domain 3"/>
    <property type="match status" value="2"/>
</dbReference>
<dbReference type="PANTHER" id="PTHR11552:SF78">
    <property type="entry name" value="GLUCOSE-METHANOL-CHOLINE OXIDOREDUCTASE N-TERMINAL DOMAIN-CONTAINING PROTEIN"/>
    <property type="match status" value="1"/>
</dbReference>
<dbReference type="SUPFAM" id="SSF54373">
    <property type="entry name" value="FAD-linked reductases, C-terminal domain"/>
    <property type="match status" value="1"/>
</dbReference>
<dbReference type="InterPro" id="IPR012132">
    <property type="entry name" value="GMC_OxRdtase"/>
</dbReference>
<dbReference type="EMBL" id="GL876973">
    <property type="protein sequence ID" value="KLU89505.1"/>
    <property type="molecule type" value="Genomic_DNA"/>
</dbReference>
<dbReference type="EnsemblFungi" id="MAPG_08476T0">
    <property type="protein sequence ID" value="MAPG_08476T0"/>
    <property type="gene ID" value="MAPG_08476"/>
</dbReference>
<dbReference type="InterPro" id="IPR000172">
    <property type="entry name" value="GMC_OxRdtase_N"/>
</dbReference>
<dbReference type="OrthoDB" id="269227at2759"/>
<dbReference type="EMBL" id="ADBL01002055">
    <property type="status" value="NOT_ANNOTATED_CDS"/>
    <property type="molecule type" value="Genomic_DNA"/>
</dbReference>
<evidence type="ECO:0000259" key="2">
    <source>
        <dbReference type="Pfam" id="PF00732"/>
    </source>
</evidence>
<reference evidence="5" key="4">
    <citation type="journal article" date="2015" name="G3 (Bethesda)">
        <title>Genome sequences of three phytopathogenic species of the Magnaporthaceae family of fungi.</title>
        <authorList>
            <person name="Okagaki L.H."/>
            <person name="Nunes C.C."/>
            <person name="Sailsbery J."/>
            <person name="Clay B."/>
            <person name="Brown D."/>
            <person name="John T."/>
            <person name="Oh Y."/>
            <person name="Young N."/>
            <person name="Fitzgerald M."/>
            <person name="Haas B.J."/>
            <person name="Zeng Q."/>
            <person name="Young S."/>
            <person name="Adiconis X."/>
            <person name="Fan L."/>
            <person name="Levin J.Z."/>
            <person name="Mitchell T.K."/>
            <person name="Okubara P.A."/>
            <person name="Farman M.L."/>
            <person name="Kohn L.M."/>
            <person name="Birren B."/>
            <person name="Ma L.-J."/>
            <person name="Dean R.A."/>
        </authorList>
    </citation>
    <scope>NUCLEOTIDE SEQUENCE</scope>
    <source>
        <strain evidence="5">ATCC 64411 / 73-15</strain>
    </source>
</reference>
<protein>
    <recommendedName>
        <fullName evidence="7">Alcohol oxidase</fullName>
    </recommendedName>
</protein>
<evidence type="ECO:0008006" key="7">
    <source>
        <dbReference type="Google" id="ProtNLM"/>
    </source>
</evidence>
<dbReference type="eggNOG" id="KOG1238">
    <property type="taxonomic scope" value="Eukaryota"/>
</dbReference>
<dbReference type="SUPFAM" id="SSF51905">
    <property type="entry name" value="FAD/NAD(P)-binding domain"/>
    <property type="match status" value="1"/>
</dbReference>
<evidence type="ECO:0000256" key="1">
    <source>
        <dbReference type="ARBA" id="ARBA00010790"/>
    </source>
</evidence>
<dbReference type="VEuPathDB" id="FungiDB:MAPG_08476"/>
<dbReference type="OMA" id="ENHIQPA"/>
<evidence type="ECO:0000259" key="3">
    <source>
        <dbReference type="Pfam" id="PF05199"/>
    </source>
</evidence>
<dbReference type="GO" id="GO:0016614">
    <property type="term" value="F:oxidoreductase activity, acting on CH-OH group of donors"/>
    <property type="evidence" value="ECO:0007669"/>
    <property type="project" value="InterPro"/>
</dbReference>
<proteinExistence type="inferred from homology"/>
<dbReference type="PANTHER" id="PTHR11552">
    <property type="entry name" value="GLUCOSE-METHANOL-CHOLINE GMC OXIDOREDUCTASE"/>
    <property type="match status" value="1"/>
</dbReference>
<reference evidence="5" key="5">
    <citation type="submission" date="2015-06" db="UniProtKB">
        <authorList>
            <consortium name="EnsemblFungi"/>
        </authorList>
    </citation>
    <scope>IDENTIFICATION</scope>
    <source>
        <strain evidence="5">ATCC 64411</strain>
    </source>
</reference>
<accession>A0A0C4E7G3</accession>
<dbReference type="Pfam" id="PF05199">
    <property type="entry name" value="GMC_oxred_C"/>
    <property type="match status" value="1"/>
</dbReference>
<gene>
    <name evidence="4" type="ORF">MAPG_08476</name>
</gene>
<dbReference type="EMBL" id="ADBL01002056">
    <property type="status" value="NOT_ANNOTATED_CDS"/>
    <property type="molecule type" value="Genomic_DNA"/>
</dbReference>
<evidence type="ECO:0000313" key="5">
    <source>
        <dbReference type="EnsemblFungi" id="MAPG_08476T0"/>
    </source>
</evidence>
<comment type="similarity">
    <text evidence="1">Belongs to the GMC oxidoreductase family.</text>
</comment>
<keyword evidence="6" id="KW-1185">Reference proteome</keyword>
<feature type="domain" description="Glucose-methanol-choline oxidoreductase N-terminal" evidence="2">
    <location>
        <begin position="53"/>
        <end position="249"/>
    </location>
</feature>